<comment type="caution">
    <text evidence="1">The sequence shown here is derived from an EMBL/GenBank/DDBJ whole genome shotgun (WGS) entry which is preliminary data.</text>
</comment>
<organism evidence="1 2">
    <name type="scientific">Aldrovandia affinis</name>
    <dbReference type="NCBI Taxonomy" id="143900"/>
    <lineage>
        <taxon>Eukaryota</taxon>
        <taxon>Metazoa</taxon>
        <taxon>Chordata</taxon>
        <taxon>Craniata</taxon>
        <taxon>Vertebrata</taxon>
        <taxon>Euteleostomi</taxon>
        <taxon>Actinopterygii</taxon>
        <taxon>Neopterygii</taxon>
        <taxon>Teleostei</taxon>
        <taxon>Notacanthiformes</taxon>
        <taxon>Halosauridae</taxon>
        <taxon>Aldrovandia</taxon>
    </lineage>
</organism>
<protein>
    <submittedName>
        <fullName evidence="1">Uncharacterized protein</fullName>
    </submittedName>
</protein>
<evidence type="ECO:0000313" key="1">
    <source>
        <dbReference type="EMBL" id="KAJ8411347.1"/>
    </source>
</evidence>
<keyword evidence="2" id="KW-1185">Reference proteome</keyword>
<dbReference type="AlphaFoldDB" id="A0AAD7SYX5"/>
<reference evidence="1" key="1">
    <citation type="journal article" date="2023" name="Science">
        <title>Genome structures resolve the early diversification of teleost fishes.</title>
        <authorList>
            <person name="Parey E."/>
            <person name="Louis A."/>
            <person name="Montfort J."/>
            <person name="Bouchez O."/>
            <person name="Roques C."/>
            <person name="Iampietro C."/>
            <person name="Lluch J."/>
            <person name="Castinel A."/>
            <person name="Donnadieu C."/>
            <person name="Desvignes T."/>
            <person name="Floi Bucao C."/>
            <person name="Jouanno E."/>
            <person name="Wen M."/>
            <person name="Mejri S."/>
            <person name="Dirks R."/>
            <person name="Jansen H."/>
            <person name="Henkel C."/>
            <person name="Chen W.J."/>
            <person name="Zahm M."/>
            <person name="Cabau C."/>
            <person name="Klopp C."/>
            <person name="Thompson A.W."/>
            <person name="Robinson-Rechavi M."/>
            <person name="Braasch I."/>
            <person name="Lecointre G."/>
            <person name="Bobe J."/>
            <person name="Postlethwait J.H."/>
            <person name="Berthelot C."/>
            <person name="Roest Crollius H."/>
            <person name="Guiguen Y."/>
        </authorList>
    </citation>
    <scope>NUCLEOTIDE SEQUENCE</scope>
    <source>
        <strain evidence="1">NC1722</strain>
    </source>
</reference>
<dbReference type="Proteomes" id="UP001221898">
    <property type="component" value="Unassembled WGS sequence"/>
</dbReference>
<gene>
    <name evidence="1" type="ORF">AAFF_G00173530</name>
</gene>
<proteinExistence type="predicted"/>
<evidence type="ECO:0000313" key="2">
    <source>
        <dbReference type="Proteomes" id="UP001221898"/>
    </source>
</evidence>
<dbReference type="EMBL" id="JAINUG010000023">
    <property type="protein sequence ID" value="KAJ8411347.1"/>
    <property type="molecule type" value="Genomic_DNA"/>
</dbReference>
<accession>A0AAD7SYX5</accession>
<name>A0AAD7SYX5_9TELE</name>
<sequence>MCRRANQEFRCCICLQTHAKQGWRETNQHPRSELGTARMSESSLRRYISCYFSFHGSVVKLLNSVLKMTSSRLRFRDAFQLPSLRWRKRLRPKD</sequence>